<feature type="region of interest" description="Disordered" evidence="1">
    <location>
        <begin position="279"/>
        <end position="351"/>
    </location>
</feature>
<comment type="caution">
    <text evidence="2">The sequence shown here is derived from an EMBL/GenBank/DDBJ whole genome shotgun (WGS) entry which is preliminary data.</text>
</comment>
<reference evidence="2" key="1">
    <citation type="journal article" date="2002" name="Science">
        <title>The genome sequence of the malaria mosquito Anopheles gambiae.</title>
        <authorList>
            <person name="Holt R.A."/>
            <person name="Subramanian G.M."/>
            <person name="Halpern A."/>
            <person name="Sutton G.G."/>
            <person name="Charlab R."/>
            <person name="Nusskern D.R."/>
            <person name="Wincker P."/>
            <person name="Clark A.G."/>
            <person name="Ribeiro J.M."/>
            <person name="Wides R."/>
            <person name="Salzberg S.L."/>
            <person name="Loftus B."/>
            <person name="Yandell M."/>
            <person name="Majoros W.H."/>
            <person name="Rusch D.B."/>
            <person name="Lai Z."/>
            <person name="Kraft C.L."/>
            <person name="Abril J.F."/>
            <person name="Anthouard V."/>
            <person name="Arensburger P."/>
            <person name="Atkinson P.W."/>
            <person name="Baden H."/>
            <person name="de Berardinis V."/>
            <person name="Baldwin D."/>
            <person name="Benes V."/>
            <person name="Biedler J."/>
            <person name="Blass C."/>
            <person name="Bolanos R."/>
            <person name="Boscus D."/>
            <person name="Barnstead M."/>
            <person name="Cai S."/>
            <person name="Center A."/>
            <person name="Chaturverdi K."/>
            <person name="Christophides G.K."/>
            <person name="Chrystal M.A."/>
            <person name="Clamp M."/>
            <person name="Cravchik A."/>
            <person name="Curwen V."/>
            <person name="Dana A."/>
            <person name="Delcher A."/>
            <person name="Dew I."/>
            <person name="Evans C.A."/>
            <person name="Flanigan M."/>
            <person name="Grundschober-Freimoser A."/>
            <person name="Friedli L."/>
            <person name="Gu Z."/>
            <person name="Guan P."/>
            <person name="Guigo R."/>
            <person name="Hillenmeyer M.E."/>
            <person name="Hladun S.L."/>
            <person name="Hogan J.R."/>
            <person name="Hong Y.S."/>
            <person name="Hoover J."/>
            <person name="Jaillon O."/>
            <person name="Ke Z."/>
            <person name="Kodira C."/>
            <person name="Kokoza E."/>
            <person name="Koutsos A."/>
            <person name="Letunic I."/>
            <person name="Levitsky A."/>
            <person name="Liang Y."/>
            <person name="Lin J.J."/>
            <person name="Lobo N.F."/>
            <person name="Lopez J.R."/>
            <person name="Malek J.A."/>
            <person name="McIntosh T.C."/>
            <person name="Meister S."/>
            <person name="Miller J."/>
            <person name="Mobarry C."/>
            <person name="Mongin E."/>
            <person name="Murphy S.D."/>
            <person name="O'Brochta D.A."/>
            <person name="Pfannkoch C."/>
            <person name="Qi R."/>
            <person name="Regier M.A."/>
            <person name="Remington K."/>
            <person name="Shao H."/>
            <person name="Sharakhova M.V."/>
            <person name="Sitter C.D."/>
            <person name="Shetty J."/>
            <person name="Smith T.J."/>
            <person name="Strong R."/>
            <person name="Sun J."/>
            <person name="Thomasova D."/>
            <person name="Ton L.Q."/>
            <person name="Topalis P."/>
            <person name="Tu Z."/>
            <person name="Unger M.F."/>
            <person name="Walenz B."/>
            <person name="Wang A."/>
            <person name="Wang J."/>
            <person name="Wang M."/>
            <person name="Wang X."/>
            <person name="Woodford K.J."/>
            <person name="Wortman J.R."/>
            <person name="Wu M."/>
            <person name="Yao A."/>
            <person name="Zdobnov E.M."/>
            <person name="Zhang H."/>
            <person name="Zhao Q."/>
            <person name="Zhao S."/>
            <person name="Zhu S.C."/>
            <person name="Zhimulev I."/>
            <person name="Coluzzi M."/>
            <person name="della Torre A."/>
            <person name="Roth C.W."/>
            <person name="Louis C."/>
            <person name="Kalush F."/>
            <person name="Mural R.J."/>
            <person name="Myers E.W."/>
            <person name="Adams M.D."/>
            <person name="Smith H.O."/>
            <person name="Broder S."/>
            <person name="Gardner M.J."/>
            <person name="Fraser C.M."/>
            <person name="Birney E."/>
            <person name="Bork P."/>
            <person name="Brey P.T."/>
            <person name="Venter J.C."/>
            <person name="Weissenbach J."/>
            <person name="Kafatos F.C."/>
            <person name="Collins F.H."/>
            <person name="Hoffman S.L."/>
        </authorList>
    </citation>
    <scope>NUCLEOTIDE SEQUENCE [LARGE SCALE GENOMIC DNA]</scope>
    <source>
        <strain evidence="2">PEST</strain>
    </source>
</reference>
<feature type="compositionally biased region" description="Polar residues" evidence="1">
    <location>
        <begin position="173"/>
        <end position="199"/>
    </location>
</feature>
<dbReference type="STRING" id="7165.A0A1W5C9C6"/>
<reference evidence="2" key="4">
    <citation type="journal article" date="2007" name="Genome Biol.">
        <title>Update of the Anopheles gambiae PEST genome assembly.</title>
        <authorList>
            <person name="Sharakhova M.V."/>
            <person name="Hammond M.P."/>
            <person name="Lobo N.F."/>
            <person name="Krzywinski J."/>
            <person name="Unger M.F."/>
            <person name="Hillenmeyer M.E."/>
            <person name="Bruggner R.V."/>
            <person name="Birney E."/>
            <person name="Collins F.H."/>
        </authorList>
    </citation>
    <scope>NUCLEOTIDE SEQUENCE</scope>
    <source>
        <strain evidence="2">PEST</strain>
    </source>
</reference>
<reference evidence="2" key="5">
    <citation type="submission" date="2011-05" db="EMBL/GenBank/DDBJ databases">
        <authorList>
            <consortium name="VectorBase"/>
        </authorList>
    </citation>
    <scope>NUCLEOTIDE SEQUENCE</scope>
    <source>
        <strain evidence="2">PEST</strain>
    </source>
</reference>
<reference evidence="2" key="3">
    <citation type="journal article" date="2004" name="Trends Parasitol.">
        <title>The Anopheles gambiae genome: an update.</title>
        <authorList>
            <person name="Mongin E."/>
            <person name="Louis C."/>
            <person name="Holt R.A."/>
            <person name="Birney E."/>
            <person name="Collins F.H."/>
        </authorList>
    </citation>
    <scope>NUCLEOTIDE SEQUENCE</scope>
    <source>
        <strain evidence="2">PEST</strain>
    </source>
</reference>
<evidence type="ECO:0000256" key="1">
    <source>
        <dbReference type="SAM" id="MobiDB-lite"/>
    </source>
</evidence>
<sequence>SNILNDSSSPYFPPVTLPSLNGDLALNTSGGGNILGGSTACTGNKMNTASSCKVAKKAYPQSSSSAIGAGQAGESSTGASTLDSGSAPLTFNFDTYATNGAGVDYNKGYNFGNQQNGYMASSYGDSAYSTGSSSCGASNAPSAIPYYGKTSASQGYYNQTNLEGTLMELGSTSSTVTNYPNPTHGQPTASASTMGQEYTTPYYLPSFGEKKQPSSTTQPGGSTEQTSAKSKKNHKAAAVAAAVEYVFNTTVASTIATTIMSSSSSSYNYNASANATITSSGSMGHSVPQTDPSSYPNYHHHHHHHSSRHHNYHHLQPTQPSGSVASDTSSSATRKTSSAATATSSTTTTTS</sequence>
<dbReference type="VEuPathDB" id="VectorBase:AGAMI1_011029"/>
<proteinExistence type="predicted"/>
<feature type="compositionally biased region" description="Low complexity" evidence="1">
    <location>
        <begin position="321"/>
        <end position="351"/>
    </location>
</feature>
<name>A0A1W5C9C6_ANOGA</name>
<feature type="compositionally biased region" description="Polar residues" evidence="1">
    <location>
        <begin position="281"/>
        <end position="291"/>
    </location>
</feature>
<feature type="region of interest" description="Disordered" evidence="1">
    <location>
        <begin position="173"/>
        <end position="231"/>
    </location>
</feature>
<feature type="non-terminal residue" evidence="2">
    <location>
        <position position="1"/>
    </location>
</feature>
<organism evidence="2">
    <name type="scientific">Anopheles gambiae</name>
    <name type="common">African malaria mosquito</name>
    <dbReference type="NCBI Taxonomy" id="7165"/>
    <lineage>
        <taxon>Eukaryota</taxon>
        <taxon>Metazoa</taxon>
        <taxon>Ecdysozoa</taxon>
        <taxon>Arthropoda</taxon>
        <taxon>Hexapoda</taxon>
        <taxon>Insecta</taxon>
        <taxon>Pterygota</taxon>
        <taxon>Neoptera</taxon>
        <taxon>Endopterygota</taxon>
        <taxon>Diptera</taxon>
        <taxon>Nematocera</taxon>
        <taxon>Culicoidea</taxon>
        <taxon>Culicidae</taxon>
        <taxon>Anophelinae</taxon>
        <taxon>Anopheles</taxon>
    </lineage>
</organism>
<protein>
    <submittedName>
        <fullName evidence="2">AGAP012213-PA</fullName>
    </submittedName>
</protein>
<reference evidence="2" key="2">
    <citation type="submission" date="2002-03" db="EMBL/GenBank/DDBJ databases">
        <authorList>
            <consortium name="The Anopheles Genome Sequencing Consortium"/>
        </authorList>
    </citation>
    <scope>NUCLEOTIDE SEQUENCE</scope>
    <source>
        <strain evidence="2">PEST</strain>
    </source>
</reference>
<dbReference type="PaxDb" id="7165-AGAP012213-PA"/>
<accession>A0A1W5C9C6</accession>
<feature type="compositionally biased region" description="Basic residues" evidence="1">
    <location>
        <begin position="298"/>
        <end position="313"/>
    </location>
</feature>
<feature type="non-terminal residue" evidence="2">
    <location>
        <position position="351"/>
    </location>
</feature>
<feature type="compositionally biased region" description="Polar residues" evidence="1">
    <location>
        <begin position="213"/>
        <end position="227"/>
    </location>
</feature>
<dbReference type="EMBL" id="AAAB01008986">
    <property type="protein sequence ID" value="EDO63317.1"/>
    <property type="molecule type" value="Genomic_DNA"/>
</dbReference>
<dbReference type="VEuPathDB" id="VectorBase:AGAP028635"/>
<dbReference type="AlphaFoldDB" id="A0A1W5C9C6"/>
<evidence type="ECO:0000313" key="2">
    <source>
        <dbReference type="EMBL" id="EDO63317.1"/>
    </source>
</evidence>
<gene>
    <name evidence="2" type="ORF">AgaP_AGAP012213</name>
</gene>